<dbReference type="Proteomes" id="UP000070501">
    <property type="component" value="Unassembled WGS sequence"/>
</dbReference>
<sequence>MFSVSPLELCGYCCRLHFRSAFLRLLFFSPSFVRFCSLAVHAPSMQAQQQRAPPGQLYYPGTTFVNGWYLFPMSTIVRYTHSTMVPR</sequence>
<evidence type="ECO:0000313" key="1">
    <source>
        <dbReference type="EMBL" id="KXJ92820.1"/>
    </source>
</evidence>
<keyword evidence="2" id="KW-1185">Reference proteome</keyword>
<dbReference type="EMBL" id="KQ964248">
    <property type="protein sequence ID" value="KXJ92820.1"/>
    <property type="molecule type" value="Genomic_DNA"/>
</dbReference>
<proteinExistence type="predicted"/>
<accession>A0A136J6M8</accession>
<gene>
    <name evidence="1" type="ORF">Micbo1qcDRAFT_160647</name>
</gene>
<name>A0A136J6M8_9PEZI</name>
<evidence type="ECO:0000313" key="2">
    <source>
        <dbReference type="Proteomes" id="UP000070501"/>
    </source>
</evidence>
<organism evidence="1 2">
    <name type="scientific">Microdochium bolleyi</name>
    <dbReference type="NCBI Taxonomy" id="196109"/>
    <lineage>
        <taxon>Eukaryota</taxon>
        <taxon>Fungi</taxon>
        <taxon>Dikarya</taxon>
        <taxon>Ascomycota</taxon>
        <taxon>Pezizomycotina</taxon>
        <taxon>Sordariomycetes</taxon>
        <taxon>Xylariomycetidae</taxon>
        <taxon>Xylariales</taxon>
        <taxon>Microdochiaceae</taxon>
        <taxon>Microdochium</taxon>
    </lineage>
</organism>
<feature type="non-terminal residue" evidence="1">
    <location>
        <position position="87"/>
    </location>
</feature>
<reference evidence="2" key="1">
    <citation type="submission" date="2016-02" db="EMBL/GenBank/DDBJ databases">
        <title>Draft genome sequence of Microdochium bolleyi, a fungal endophyte of beachgrass.</title>
        <authorList>
            <consortium name="DOE Joint Genome Institute"/>
            <person name="David A.S."/>
            <person name="May G."/>
            <person name="Haridas S."/>
            <person name="Lim J."/>
            <person name="Wang M."/>
            <person name="Labutti K."/>
            <person name="Lipzen A."/>
            <person name="Barry K."/>
            <person name="Grigoriev I.V."/>
        </authorList>
    </citation>
    <scope>NUCLEOTIDE SEQUENCE [LARGE SCALE GENOMIC DNA]</scope>
    <source>
        <strain evidence="2">J235TASD1</strain>
    </source>
</reference>
<protein>
    <submittedName>
        <fullName evidence="1">Uncharacterized protein</fullName>
    </submittedName>
</protein>
<dbReference type="AlphaFoldDB" id="A0A136J6M8"/>
<dbReference type="InParanoid" id="A0A136J6M8"/>